<reference evidence="1 2" key="1">
    <citation type="journal article" date="2015" name="Genome Announc.">
        <title>Expanding the biotechnology potential of lactobacilli through comparative genomics of 213 strains and associated genera.</title>
        <authorList>
            <person name="Sun Z."/>
            <person name="Harris H.M."/>
            <person name="McCann A."/>
            <person name="Guo C."/>
            <person name="Argimon S."/>
            <person name="Zhang W."/>
            <person name="Yang X."/>
            <person name="Jeffery I.B."/>
            <person name="Cooney J.C."/>
            <person name="Kagawa T.F."/>
            <person name="Liu W."/>
            <person name="Song Y."/>
            <person name="Salvetti E."/>
            <person name="Wrobel A."/>
            <person name="Rasinkangas P."/>
            <person name="Parkhill J."/>
            <person name="Rea M.C."/>
            <person name="O'Sullivan O."/>
            <person name="Ritari J."/>
            <person name="Douillard F.P."/>
            <person name="Paul Ross R."/>
            <person name="Yang R."/>
            <person name="Briner A.E."/>
            <person name="Felis G.E."/>
            <person name="de Vos W.M."/>
            <person name="Barrangou R."/>
            <person name="Klaenhammer T.R."/>
            <person name="Caufield P.W."/>
            <person name="Cui Y."/>
            <person name="Zhang H."/>
            <person name="O'Toole P.W."/>
        </authorList>
    </citation>
    <scope>NUCLEOTIDE SEQUENCE [LARGE SCALE GENOMIC DNA]</scope>
    <source>
        <strain evidence="1 2">DSM 20335</strain>
    </source>
</reference>
<name>A0A0R2BIY0_9LACO</name>
<keyword evidence="2" id="KW-1185">Reference proteome</keyword>
<proteinExistence type="predicted"/>
<dbReference type="AlphaFoldDB" id="A0A0R2BIY0"/>
<evidence type="ECO:0000313" key="1">
    <source>
        <dbReference type="EMBL" id="KRM79485.1"/>
    </source>
</evidence>
<gene>
    <name evidence="1" type="ORF">FC84_GL001665</name>
</gene>
<dbReference type="RefSeq" id="WP_057755817.1">
    <property type="nucleotide sequence ID" value="NZ_AYYK01000004.1"/>
</dbReference>
<dbReference type="EMBL" id="AYYK01000004">
    <property type="protein sequence ID" value="KRM79485.1"/>
    <property type="molecule type" value="Genomic_DNA"/>
</dbReference>
<protein>
    <submittedName>
        <fullName evidence="1">Uncharacterized protein</fullName>
    </submittedName>
</protein>
<dbReference type="Proteomes" id="UP000051813">
    <property type="component" value="Unassembled WGS sequence"/>
</dbReference>
<dbReference type="STRING" id="1423738.FC84_GL001665"/>
<sequence length="100" mass="11390">MKNKYKQGNINVTEVTLKGFHTLGFKGNASINGAYYPVISGTFDGPSVDVFQPIDPDAEQCFEDELKKLLRDYINGPSAFAEVWEEMAEKIKEHQFHLEY</sequence>
<comment type="caution">
    <text evidence="1">The sequence shown here is derived from an EMBL/GenBank/DDBJ whole genome shotgun (WGS) entry which is preliminary data.</text>
</comment>
<dbReference type="PATRIC" id="fig|1423738.3.peg.1690"/>
<evidence type="ECO:0000313" key="2">
    <source>
        <dbReference type="Proteomes" id="UP000051813"/>
    </source>
</evidence>
<accession>A0A0R2BIY0</accession>
<organism evidence="1 2">
    <name type="scientific">Lapidilactobacillus dextrinicus DSM 20335</name>
    <dbReference type="NCBI Taxonomy" id="1423738"/>
    <lineage>
        <taxon>Bacteria</taxon>
        <taxon>Bacillati</taxon>
        <taxon>Bacillota</taxon>
        <taxon>Bacilli</taxon>
        <taxon>Lactobacillales</taxon>
        <taxon>Lactobacillaceae</taxon>
        <taxon>Lapidilactobacillus</taxon>
    </lineage>
</organism>